<dbReference type="GeneID" id="25989395"/>
<accession>J6EN26</accession>
<reference evidence="5 6" key="1">
    <citation type="journal article" date="2012" name="Eukaryot. Cell">
        <title>Draft genome sequence of CBS 2479, the standard type strain of Trichosporon asahii.</title>
        <authorList>
            <person name="Yang R.Y."/>
            <person name="Li H.T."/>
            <person name="Zhu H."/>
            <person name="Zhou G.P."/>
            <person name="Wang M."/>
            <person name="Wang L."/>
        </authorList>
    </citation>
    <scope>NUCLEOTIDE SEQUENCE [LARGE SCALE GENOMIC DNA]</scope>
    <source>
        <strain evidence="6">ATCC 90039 / CBS 2479 / JCM 2466 / KCTC 7840 / NCYC 2677 / UAMH 7654</strain>
    </source>
</reference>
<dbReference type="SUPFAM" id="SSF48371">
    <property type="entry name" value="ARM repeat"/>
    <property type="match status" value="1"/>
</dbReference>
<feature type="region of interest" description="Disordered" evidence="2">
    <location>
        <begin position="748"/>
        <end position="769"/>
    </location>
</feature>
<dbReference type="InterPro" id="IPR057407">
    <property type="entry name" value="HEAT_TANGO6"/>
</dbReference>
<dbReference type="AlphaFoldDB" id="J6EN26"/>
<feature type="compositionally biased region" description="Basic and acidic residues" evidence="2">
    <location>
        <begin position="963"/>
        <end position="975"/>
    </location>
</feature>
<dbReference type="Gene3D" id="1.25.10.10">
    <property type="entry name" value="Leucine-rich Repeat Variant"/>
    <property type="match status" value="1"/>
</dbReference>
<dbReference type="Pfam" id="PF23565">
    <property type="entry name" value="ARM_TANGO6"/>
    <property type="match status" value="1"/>
</dbReference>
<dbReference type="InterPro" id="IPR019451">
    <property type="entry name" value="Rtp1_C1"/>
</dbReference>
<evidence type="ECO:0000256" key="2">
    <source>
        <dbReference type="SAM" id="MobiDB-lite"/>
    </source>
</evidence>
<evidence type="ECO:0000256" key="1">
    <source>
        <dbReference type="ARBA" id="ARBA00005724"/>
    </source>
</evidence>
<evidence type="ECO:0000313" key="5">
    <source>
        <dbReference type="EMBL" id="EJT45734.1"/>
    </source>
</evidence>
<dbReference type="OrthoDB" id="39591at2759"/>
<evidence type="ECO:0000259" key="4">
    <source>
        <dbReference type="Pfam" id="PF23565"/>
    </source>
</evidence>
<gene>
    <name evidence="5" type="ORF">A1Q1_05883</name>
</gene>
<feature type="region of interest" description="Disordered" evidence="2">
    <location>
        <begin position="952"/>
        <end position="1010"/>
    </location>
</feature>
<comment type="similarity">
    <text evidence="1">Belongs to the Tango6 family.</text>
</comment>
<dbReference type="EMBL" id="ALBS01000322">
    <property type="protein sequence ID" value="EJT45734.1"/>
    <property type="molecule type" value="Genomic_DNA"/>
</dbReference>
<dbReference type="InterPro" id="IPR016024">
    <property type="entry name" value="ARM-type_fold"/>
</dbReference>
<comment type="caution">
    <text evidence="5">The sequence shown here is derived from an EMBL/GenBank/DDBJ whole genome shotgun (WGS) entry which is preliminary data.</text>
</comment>
<dbReference type="VEuPathDB" id="FungiDB:A1Q1_05883"/>
<dbReference type="Pfam" id="PF10363">
    <property type="entry name" value="RTP1_C1"/>
    <property type="match status" value="1"/>
</dbReference>
<evidence type="ECO:0000259" key="3">
    <source>
        <dbReference type="Pfam" id="PF10363"/>
    </source>
</evidence>
<feature type="compositionally biased region" description="Basic and acidic residues" evidence="2">
    <location>
        <begin position="989"/>
        <end position="1010"/>
    </location>
</feature>
<dbReference type="InterPro" id="IPR011989">
    <property type="entry name" value="ARM-like"/>
</dbReference>
<dbReference type="KEGG" id="tasa:A1Q1_05883"/>
<dbReference type="GO" id="GO:0009306">
    <property type="term" value="P:protein secretion"/>
    <property type="evidence" value="ECO:0007669"/>
    <property type="project" value="TreeGrafter"/>
</dbReference>
<dbReference type="Proteomes" id="UP000002748">
    <property type="component" value="Unassembled WGS sequence"/>
</dbReference>
<name>J6EN26_TRIAS</name>
<protein>
    <submittedName>
        <fullName evidence="5">Uncharacterized protein</fullName>
    </submittedName>
</protein>
<dbReference type="PANTHER" id="PTHR20959:SF1">
    <property type="entry name" value="TRANSPORT AND GOLGI ORGANIZATION PROTEIN 6 HOMOLOG"/>
    <property type="match status" value="1"/>
</dbReference>
<organism evidence="5 6">
    <name type="scientific">Trichosporon asahii var. asahii (strain ATCC 90039 / CBS 2479 / JCM 2466 / KCTC 7840 / NBRC 103889/ NCYC 2677 / UAMH 7654)</name>
    <name type="common">Yeast</name>
    <dbReference type="NCBI Taxonomy" id="1186058"/>
    <lineage>
        <taxon>Eukaryota</taxon>
        <taxon>Fungi</taxon>
        <taxon>Dikarya</taxon>
        <taxon>Basidiomycota</taxon>
        <taxon>Agaricomycotina</taxon>
        <taxon>Tremellomycetes</taxon>
        <taxon>Trichosporonales</taxon>
        <taxon>Trichosporonaceae</taxon>
        <taxon>Trichosporon</taxon>
    </lineage>
</organism>
<sequence length="1131" mass="122126">MSEPDAVNLKTLLSSAKALLKPPQPLPSSPPALLERLRSSSELLPSWRSKPGWGEDDELDEIGDDDDSDKDKRKARRDALVQLVGKRSLDIVVGMQEWLEKEFWPLEARGGLDAKEFLLGTADLRLLRLLLAHAVASYLLSLTTEYIAGLPSRAPTNPAFPECVRTLLGLLVVKPPPGASSSSSSYSTPPTTITTTLISVHLTPIVLASVTLAWTPTVPPPTYAPIRTQLLSVLAELSPTQSLGALGTALKFVQAGKNRPPKAWIRRYPAYVESALSALMSGQLQRPGGVRGIIENVLGEAGNMIGPEAVDAQKLDQIVGLLARPPRGASEEQYIPALMERLMELVAPESAAHPIVFTHAAAYIVYRLWYTNPIAKNWLDHHLHDPFLNPGPGDGVLVLPNQVARNVQALGQLMLHAPPNTDFVDFIMRSILPPIFALYDALSPSGTSIEKAKMSGLLEDVSTLLTSWGKLASEADGVAGLWSIVTGGRGWPASEDGTQLAWRPEGDSAALVRGYPAELEAGMDVDEPIRTAGEDLGEDALLNQLNLAPNPARFAQFLKRLDRKDLSSAILLKVLNAWRVRYAAGTDPLESLLYLKLTLEMIETLGPDKIMADAGNVLSFVEAVLGDEAKAAKQTQASATEEKKPKGPLIQEIDEGDGDAKMDGDEEELPELTEEGVAQLGLVETSISLLIAALEKDENMNHATARILHPINDHLEVLSESSPSSSVRRLAREALLLLLLRRSQALSVGDSSNTTDAPADDSGKKVEASGTRATYQRALTLLSDPVVPVRAHGLQLLADLTKSPDYDPALTPGIMDAFMGAIQDSDSYIYLHAVTGLVEMCNNLGAPIFRSLVNAYCPGGELSGDRLDKALRVGEVLGMVIERSGKAFAANADTIVPRLMRMYPDASLPTVLRSSALSLLSTAVESSHLAMLPWMDELVSGCLDLIQLESVTGGKSAPEPEEPEMKTTTLREKLNPKIQLVDDEEVEEEKPKDEKPRIVDAEPTKTNDSKHPALRRAAVYLLGLLVAALIEAAMEEPAPETEFKMRLPGQTDISADIRASGQKGQQQQQVDAGAINPRTIDRAVNILRYVASVDDDDVVRGQSAEVVALLERLKMVQVTMGIASGSRPLLM</sequence>
<feature type="region of interest" description="Disordered" evidence="2">
    <location>
        <begin position="633"/>
        <end position="668"/>
    </location>
</feature>
<dbReference type="HOGENOM" id="CLU_291057_0_0_1"/>
<feature type="compositionally biased region" description="Acidic residues" evidence="2">
    <location>
        <begin position="54"/>
        <end position="68"/>
    </location>
</feature>
<feature type="region of interest" description="Disordered" evidence="2">
    <location>
        <begin position="44"/>
        <end position="72"/>
    </location>
</feature>
<feature type="domain" description="TANGO6 HEAT repeat" evidence="4">
    <location>
        <begin position="284"/>
        <end position="440"/>
    </location>
</feature>
<evidence type="ECO:0000313" key="6">
    <source>
        <dbReference type="Proteomes" id="UP000002748"/>
    </source>
</evidence>
<proteinExistence type="inferred from homology"/>
<dbReference type="PANTHER" id="PTHR20959">
    <property type="entry name" value="TRANSPORT AND GOLGI ORGANIZATION PROTEIN 6 FAMILY MEMBER"/>
    <property type="match status" value="1"/>
</dbReference>
<feature type="domain" description="RNA polymerase II assembly factor Rtp1 C-terminal" evidence="3">
    <location>
        <begin position="775"/>
        <end position="886"/>
    </location>
</feature>
<dbReference type="InterPro" id="IPR039600">
    <property type="entry name" value="TANGO6/Rtp1"/>
</dbReference>
<dbReference type="RefSeq" id="XP_014176567.1">
    <property type="nucleotide sequence ID" value="XM_014321092.1"/>
</dbReference>